<feature type="compositionally biased region" description="Polar residues" evidence="1">
    <location>
        <begin position="59"/>
        <end position="80"/>
    </location>
</feature>
<evidence type="ECO:0000256" key="1">
    <source>
        <dbReference type="SAM" id="MobiDB-lite"/>
    </source>
</evidence>
<dbReference type="EMBL" id="JAQQAF010000001">
    <property type="protein sequence ID" value="KAJ8510237.1"/>
    <property type="molecule type" value="Genomic_DNA"/>
</dbReference>
<evidence type="ECO:0000313" key="2">
    <source>
        <dbReference type="EMBL" id="KAJ8510237.1"/>
    </source>
</evidence>
<keyword evidence="3" id="KW-1185">Reference proteome</keyword>
<evidence type="ECO:0000313" key="3">
    <source>
        <dbReference type="Proteomes" id="UP001222027"/>
    </source>
</evidence>
<feature type="compositionally biased region" description="Basic and acidic residues" evidence="1">
    <location>
        <begin position="47"/>
        <end position="58"/>
    </location>
</feature>
<name>A0AAV8RNI7_ENSVE</name>
<feature type="compositionally biased region" description="Basic and acidic residues" evidence="1">
    <location>
        <begin position="14"/>
        <end position="39"/>
    </location>
</feature>
<protein>
    <submittedName>
        <fullName evidence="2">Uncharacterized protein</fullName>
    </submittedName>
</protein>
<feature type="region of interest" description="Disordered" evidence="1">
    <location>
        <begin position="1"/>
        <end position="109"/>
    </location>
</feature>
<dbReference type="AlphaFoldDB" id="A0AAV8RNI7"/>
<proteinExistence type="predicted"/>
<dbReference type="Proteomes" id="UP001222027">
    <property type="component" value="Unassembled WGS sequence"/>
</dbReference>
<gene>
    <name evidence="2" type="ORF">OPV22_000671</name>
</gene>
<sequence length="130" mass="13987">MKKGMIENVAFGAQKEEAAKLKQGKAAKDTPTEAERGRTETNACLDRTQDSEQDDSRAETSSLPRNDSGQAAAVTNTDIPVNNAAVEENSKGEQAAAATDTTNERYKTSDDALAAARERFVARKRARAQV</sequence>
<accession>A0AAV8RNI7</accession>
<reference evidence="2 3" key="1">
    <citation type="submission" date="2022-12" db="EMBL/GenBank/DDBJ databases">
        <title>Chromosome-scale assembly of the Ensete ventricosum genome.</title>
        <authorList>
            <person name="Dussert Y."/>
            <person name="Stocks J."/>
            <person name="Wendawek A."/>
            <person name="Woldeyes F."/>
            <person name="Nichols R.A."/>
            <person name="Borrell J.S."/>
        </authorList>
    </citation>
    <scope>NUCLEOTIDE SEQUENCE [LARGE SCALE GENOMIC DNA]</scope>
    <source>
        <strain evidence="3">cv. Maze</strain>
        <tissue evidence="2">Seeds</tissue>
    </source>
</reference>
<organism evidence="2 3">
    <name type="scientific">Ensete ventricosum</name>
    <name type="common">Abyssinian banana</name>
    <name type="synonym">Musa ensete</name>
    <dbReference type="NCBI Taxonomy" id="4639"/>
    <lineage>
        <taxon>Eukaryota</taxon>
        <taxon>Viridiplantae</taxon>
        <taxon>Streptophyta</taxon>
        <taxon>Embryophyta</taxon>
        <taxon>Tracheophyta</taxon>
        <taxon>Spermatophyta</taxon>
        <taxon>Magnoliopsida</taxon>
        <taxon>Liliopsida</taxon>
        <taxon>Zingiberales</taxon>
        <taxon>Musaceae</taxon>
        <taxon>Ensete</taxon>
    </lineage>
</organism>
<comment type="caution">
    <text evidence="2">The sequence shown here is derived from an EMBL/GenBank/DDBJ whole genome shotgun (WGS) entry which is preliminary data.</text>
</comment>